<dbReference type="EMBL" id="CP074610">
    <property type="protein sequence ID" value="QVQ07071.1"/>
    <property type="molecule type" value="Genomic_DNA"/>
</dbReference>
<organism evidence="1">
    <name type="scientific">Salmonella enterica subsp. enterica serovar Paratyphi B str. CFSAN000540</name>
    <dbReference type="NCBI Taxonomy" id="1299076"/>
    <lineage>
        <taxon>Bacteria</taxon>
        <taxon>Pseudomonadati</taxon>
        <taxon>Pseudomonadota</taxon>
        <taxon>Gammaproteobacteria</taxon>
        <taxon>Enterobacterales</taxon>
        <taxon>Enterobacteriaceae</taxon>
        <taxon>Salmonella</taxon>
    </lineage>
</organism>
<sequence length="199" mass="22489">MSLKGLENAIRNLNSLDRHMVPQASAWAVNRVAASAVSAATHRVAKEAVAKEAVAGDNQKKGIPFRLVKQRVKLWKASATGKNYARIRVNRGNLPAIKLGSAQVRLSRRGGKLLRRGSVLKIGPYLFRDAFIQQLANGRWHVMRRVNGKNRYPIDVVKIPLVAPLTQAFETEKKRMLEQEMPKQLMYALKQQLRLYLTR</sequence>
<reference evidence="1" key="1">
    <citation type="submission" date="2018-10" db="EMBL/GenBank/DDBJ databases">
        <authorList>
            <consortium name="GenomeTrakr network: Whole genome sequencing for foodborne pathogen traceback"/>
        </authorList>
    </citation>
    <scope>NUCLEOTIDE SEQUENCE</scope>
    <source>
        <strain evidence="1">SGSC 2238</strain>
    </source>
</reference>
<accession>A0A8E6NPT8</accession>
<dbReference type="AlphaFoldDB" id="A0A8E6NPT8"/>
<reference evidence="1" key="2">
    <citation type="submission" date="2021-05" db="EMBL/GenBank/DDBJ databases">
        <title>Whole genome PacBio Sequel sequence of Salmonella enterica subsp. enterica.</title>
        <authorList>
            <person name="Hoffmann M."/>
            <person name="Balkey M."/>
            <person name="Luo Y."/>
        </authorList>
    </citation>
    <scope>NUCLEOTIDE SEQUENCE</scope>
    <source>
        <strain evidence="1">SGSC 2238</strain>
    </source>
</reference>
<dbReference type="InterPro" id="IPR010633">
    <property type="entry name" value="Phage_lambda_GpZ"/>
</dbReference>
<evidence type="ECO:0000313" key="1">
    <source>
        <dbReference type="EMBL" id="QVQ07071.1"/>
    </source>
</evidence>
<dbReference type="PIRSF" id="PIRSF004395">
    <property type="entry name" value="Tail_Z"/>
    <property type="match status" value="1"/>
</dbReference>
<protein>
    <submittedName>
        <fullName evidence="1">Phage tail protein</fullName>
    </submittedName>
</protein>
<dbReference type="Pfam" id="PF06763">
    <property type="entry name" value="Minor_tail_Z"/>
    <property type="match status" value="1"/>
</dbReference>
<name>A0A8E6NPT8_SALEB</name>
<gene>
    <name evidence="1" type="ORF">CAI53_13860</name>
</gene>
<proteinExistence type="predicted"/>